<evidence type="ECO:0000313" key="6">
    <source>
        <dbReference type="Proteomes" id="UP000261284"/>
    </source>
</evidence>
<organism evidence="5 6">
    <name type="scientific">Deminuibacter soli</name>
    <dbReference type="NCBI Taxonomy" id="2291815"/>
    <lineage>
        <taxon>Bacteria</taxon>
        <taxon>Pseudomonadati</taxon>
        <taxon>Bacteroidota</taxon>
        <taxon>Chitinophagia</taxon>
        <taxon>Chitinophagales</taxon>
        <taxon>Chitinophagaceae</taxon>
        <taxon>Deminuibacter</taxon>
    </lineage>
</organism>
<keyword evidence="6" id="KW-1185">Reference proteome</keyword>
<dbReference type="GO" id="GO:0006354">
    <property type="term" value="P:DNA-templated transcription elongation"/>
    <property type="evidence" value="ECO:0007669"/>
    <property type="project" value="InterPro"/>
</dbReference>
<dbReference type="InterPro" id="IPR008991">
    <property type="entry name" value="Translation_prot_SH3-like_sf"/>
</dbReference>
<dbReference type="SUPFAM" id="SSF50104">
    <property type="entry name" value="Translation proteins SH3-like domain"/>
    <property type="match status" value="1"/>
</dbReference>
<feature type="domain" description="NusG-like N-terminal" evidence="4">
    <location>
        <begin position="8"/>
        <end position="100"/>
    </location>
</feature>
<evidence type="ECO:0000256" key="2">
    <source>
        <dbReference type="ARBA" id="ARBA00023015"/>
    </source>
</evidence>
<sequence>MSTAANDKKWFALYTKPRWEKKINTTLIKKGIESWCPLQKEVRQWSDRKKVVEDPVFKSYVFVRIAEADRLQVLQTDGVLNFVFYLGKPAVIREEEISSIKSYLMQKDAQITIQSIESFEKDSRIRVNQGIFMDQEGTVVRTSGKRKVYVRLQSLGQVMVVEFQAEHLAPVQQQPTQQP</sequence>
<keyword evidence="2" id="KW-0805">Transcription regulation</keyword>
<proteinExistence type="predicted"/>
<dbReference type="CDD" id="cd09895">
    <property type="entry name" value="NGN_SP_UpxY"/>
    <property type="match status" value="1"/>
</dbReference>
<keyword evidence="3" id="KW-0804">Transcription</keyword>
<dbReference type="PANTHER" id="PTHR30265">
    <property type="entry name" value="RHO-INTERACTING TRANSCRIPTION TERMINATION FACTOR NUSG"/>
    <property type="match status" value="1"/>
</dbReference>
<dbReference type="OrthoDB" id="9796143at2"/>
<reference evidence="5 6" key="1">
    <citation type="submission" date="2018-08" db="EMBL/GenBank/DDBJ databases">
        <title>Chitinophagaceae sp. K23C18032701, a novel bacterium isolated from forest soil.</title>
        <authorList>
            <person name="Wang C."/>
        </authorList>
    </citation>
    <scope>NUCLEOTIDE SEQUENCE [LARGE SCALE GENOMIC DNA]</scope>
    <source>
        <strain evidence="5 6">K23C18032701</strain>
    </source>
</reference>
<keyword evidence="1" id="KW-0889">Transcription antitermination</keyword>
<evidence type="ECO:0000256" key="1">
    <source>
        <dbReference type="ARBA" id="ARBA00022814"/>
    </source>
</evidence>
<dbReference type="NCBIfam" id="NF033644">
    <property type="entry name" value="antiterm_UpxY"/>
    <property type="match status" value="1"/>
</dbReference>
<evidence type="ECO:0000313" key="5">
    <source>
        <dbReference type="EMBL" id="RFM27111.1"/>
    </source>
</evidence>
<gene>
    <name evidence="5" type="ORF">DXN05_16735</name>
</gene>
<accession>A0A3E1NGX4</accession>
<dbReference type="InterPro" id="IPR043425">
    <property type="entry name" value="NusG-like"/>
</dbReference>
<dbReference type="RefSeq" id="WP_116848417.1">
    <property type="nucleotide sequence ID" value="NZ_QTJU01000006.1"/>
</dbReference>
<dbReference type="InterPro" id="IPR006645">
    <property type="entry name" value="NGN-like_dom"/>
</dbReference>
<dbReference type="Gene3D" id="3.30.70.940">
    <property type="entry name" value="NusG, N-terminal domain"/>
    <property type="match status" value="1"/>
</dbReference>
<dbReference type="SUPFAM" id="SSF82679">
    <property type="entry name" value="N-utilization substance G protein NusG, N-terminal domain"/>
    <property type="match status" value="1"/>
</dbReference>
<evidence type="ECO:0000256" key="3">
    <source>
        <dbReference type="ARBA" id="ARBA00023163"/>
    </source>
</evidence>
<name>A0A3E1NGX4_9BACT</name>
<dbReference type="EMBL" id="QTJU01000006">
    <property type="protein sequence ID" value="RFM27111.1"/>
    <property type="molecule type" value="Genomic_DNA"/>
</dbReference>
<dbReference type="AlphaFoldDB" id="A0A3E1NGX4"/>
<evidence type="ECO:0000259" key="4">
    <source>
        <dbReference type="Pfam" id="PF02357"/>
    </source>
</evidence>
<dbReference type="PANTHER" id="PTHR30265:SF4">
    <property type="entry name" value="KOW MOTIF FAMILY PROTEIN, EXPRESSED"/>
    <property type="match status" value="1"/>
</dbReference>
<dbReference type="Pfam" id="PF02357">
    <property type="entry name" value="NusG"/>
    <property type="match status" value="1"/>
</dbReference>
<comment type="caution">
    <text evidence="5">The sequence shown here is derived from an EMBL/GenBank/DDBJ whole genome shotgun (WGS) entry which is preliminary data.</text>
</comment>
<dbReference type="Proteomes" id="UP000261284">
    <property type="component" value="Unassembled WGS sequence"/>
</dbReference>
<protein>
    <submittedName>
        <fullName evidence="5">UpxY family transcription antiterminator</fullName>
    </submittedName>
</protein>
<dbReference type="InterPro" id="IPR036735">
    <property type="entry name" value="NGN_dom_sf"/>
</dbReference>
<dbReference type="GO" id="GO:0031564">
    <property type="term" value="P:transcription antitermination"/>
    <property type="evidence" value="ECO:0007669"/>
    <property type="project" value="UniProtKB-KW"/>
</dbReference>